<dbReference type="EMBL" id="CM031817">
    <property type="protein sequence ID" value="KAG6642084.1"/>
    <property type="molecule type" value="Genomic_DNA"/>
</dbReference>
<evidence type="ECO:0000313" key="3">
    <source>
        <dbReference type="Proteomes" id="UP000811609"/>
    </source>
</evidence>
<evidence type="ECO:0000313" key="2">
    <source>
        <dbReference type="EMBL" id="KAG6642084.1"/>
    </source>
</evidence>
<reference evidence="2" key="1">
    <citation type="submission" date="2020-12" db="EMBL/GenBank/DDBJ databases">
        <title>WGS assembly of Carya illinoinensis cv. Pawnee.</title>
        <authorList>
            <person name="Platts A."/>
            <person name="Shu S."/>
            <person name="Wright S."/>
            <person name="Barry K."/>
            <person name="Edger P."/>
            <person name="Pires J.C."/>
            <person name="Schmutz J."/>
        </authorList>
    </citation>
    <scope>NUCLEOTIDE SEQUENCE</scope>
    <source>
        <tissue evidence="2">Leaf</tissue>
    </source>
</reference>
<name>A0A8T1PJV4_CARIL</name>
<organism evidence="2 3">
    <name type="scientific">Carya illinoinensis</name>
    <name type="common">Pecan</name>
    <dbReference type="NCBI Taxonomy" id="32201"/>
    <lineage>
        <taxon>Eukaryota</taxon>
        <taxon>Viridiplantae</taxon>
        <taxon>Streptophyta</taxon>
        <taxon>Embryophyta</taxon>
        <taxon>Tracheophyta</taxon>
        <taxon>Spermatophyta</taxon>
        <taxon>Magnoliopsida</taxon>
        <taxon>eudicotyledons</taxon>
        <taxon>Gunneridae</taxon>
        <taxon>Pentapetalae</taxon>
        <taxon>rosids</taxon>
        <taxon>fabids</taxon>
        <taxon>Fagales</taxon>
        <taxon>Juglandaceae</taxon>
        <taxon>Carya</taxon>
    </lineage>
</organism>
<protein>
    <submittedName>
        <fullName evidence="2">Uncharacterized protein</fullName>
    </submittedName>
</protein>
<keyword evidence="3" id="KW-1185">Reference proteome</keyword>
<evidence type="ECO:0000256" key="1">
    <source>
        <dbReference type="SAM" id="MobiDB-lite"/>
    </source>
</evidence>
<feature type="region of interest" description="Disordered" evidence="1">
    <location>
        <begin position="1"/>
        <end position="22"/>
    </location>
</feature>
<comment type="caution">
    <text evidence="2">The sequence shown here is derived from an EMBL/GenBank/DDBJ whole genome shotgun (WGS) entry which is preliminary data.</text>
</comment>
<dbReference type="Proteomes" id="UP000811609">
    <property type="component" value="Chromosome 9"/>
</dbReference>
<gene>
    <name evidence="2" type="ORF">CIPAW_09G119000</name>
</gene>
<sequence>MDLRLKDISNRDHATKNKSIPEVEKHYTKATLPMDEKRTTAFGLMEIDEAARMVEFAKKFKGGVVKHPFAQSTRKKEPNKGAGIDSKGPYCNPSPKQWQGTRRKICGIKTFL</sequence>
<feature type="region of interest" description="Disordered" evidence="1">
    <location>
        <begin position="69"/>
        <end position="99"/>
    </location>
</feature>
<proteinExistence type="predicted"/>
<accession>A0A8T1PJV4</accession>
<dbReference type="AlphaFoldDB" id="A0A8T1PJV4"/>